<reference evidence="6 7" key="1">
    <citation type="submission" date="2023-07" db="EMBL/GenBank/DDBJ databases">
        <title>Sequencing the genomes of 1000 actinobacteria strains.</title>
        <authorList>
            <person name="Klenk H.-P."/>
        </authorList>
    </citation>
    <scope>NUCLEOTIDE SEQUENCE [LARGE SCALE GENOMIC DNA]</scope>
    <source>
        <strain evidence="6 7">DSM 44710</strain>
    </source>
</reference>
<sequence>MPFPAFLDTCVLYPAYLCDTLLRLAEASAYRPLWSADVLGELRRNLIERGLHPDRVDRRIAHMTRAFPDALVTGYESLVDGMTNHHKDRHILAASVRAGAEVIVTFNLRDFPNPHSSRTTWTRFTLTSSCSTNSISIPA</sequence>
<dbReference type="RefSeq" id="WP_306834872.1">
    <property type="nucleotide sequence ID" value="NZ_JAUSRA010000001.1"/>
</dbReference>
<keyword evidence="1" id="KW-0540">Nuclease</keyword>
<evidence type="ECO:0000256" key="1">
    <source>
        <dbReference type="ARBA" id="ARBA00022722"/>
    </source>
</evidence>
<evidence type="ECO:0000313" key="6">
    <source>
        <dbReference type="EMBL" id="MDP9797485.1"/>
    </source>
</evidence>
<evidence type="ECO:0000259" key="5">
    <source>
        <dbReference type="Pfam" id="PF13470"/>
    </source>
</evidence>
<organism evidence="6 7">
    <name type="scientific">Catenuloplanes nepalensis</name>
    <dbReference type="NCBI Taxonomy" id="587533"/>
    <lineage>
        <taxon>Bacteria</taxon>
        <taxon>Bacillati</taxon>
        <taxon>Actinomycetota</taxon>
        <taxon>Actinomycetes</taxon>
        <taxon>Micromonosporales</taxon>
        <taxon>Micromonosporaceae</taxon>
        <taxon>Catenuloplanes</taxon>
    </lineage>
</organism>
<evidence type="ECO:0000256" key="3">
    <source>
        <dbReference type="ARBA" id="ARBA00022801"/>
    </source>
</evidence>
<dbReference type="Proteomes" id="UP001240984">
    <property type="component" value="Unassembled WGS sequence"/>
</dbReference>
<name>A0ABT9N1B5_9ACTN</name>
<gene>
    <name evidence="6" type="ORF">J2S43_005997</name>
</gene>
<proteinExistence type="predicted"/>
<dbReference type="InterPro" id="IPR002716">
    <property type="entry name" value="PIN_dom"/>
</dbReference>
<accession>A0ABT9N1B5</accession>
<keyword evidence="3" id="KW-0378">Hydrolase</keyword>
<dbReference type="SUPFAM" id="SSF88723">
    <property type="entry name" value="PIN domain-like"/>
    <property type="match status" value="1"/>
</dbReference>
<feature type="domain" description="PIN" evidence="5">
    <location>
        <begin position="6"/>
        <end position="108"/>
    </location>
</feature>
<dbReference type="EMBL" id="JAUSRA010000001">
    <property type="protein sequence ID" value="MDP9797485.1"/>
    <property type="molecule type" value="Genomic_DNA"/>
</dbReference>
<keyword evidence="2" id="KW-0479">Metal-binding</keyword>
<evidence type="ECO:0000256" key="2">
    <source>
        <dbReference type="ARBA" id="ARBA00022723"/>
    </source>
</evidence>
<evidence type="ECO:0000256" key="4">
    <source>
        <dbReference type="ARBA" id="ARBA00022842"/>
    </source>
</evidence>
<keyword evidence="4" id="KW-0460">Magnesium</keyword>
<comment type="caution">
    <text evidence="6">The sequence shown here is derived from an EMBL/GenBank/DDBJ whole genome shotgun (WGS) entry which is preliminary data.</text>
</comment>
<dbReference type="InterPro" id="IPR029060">
    <property type="entry name" value="PIN-like_dom_sf"/>
</dbReference>
<protein>
    <recommendedName>
        <fullName evidence="5">PIN domain-containing protein</fullName>
    </recommendedName>
</protein>
<keyword evidence="7" id="KW-1185">Reference proteome</keyword>
<evidence type="ECO:0000313" key="7">
    <source>
        <dbReference type="Proteomes" id="UP001240984"/>
    </source>
</evidence>
<dbReference type="Pfam" id="PF13470">
    <property type="entry name" value="PIN_3"/>
    <property type="match status" value="1"/>
</dbReference>